<dbReference type="WBParaSite" id="ALUE_0000759601-mRNA-1">
    <property type="protein sequence ID" value="ALUE_0000759601-mRNA-1"/>
    <property type="gene ID" value="ALUE_0000759601"/>
</dbReference>
<keyword evidence="1" id="KW-1185">Reference proteome</keyword>
<sequence length="85" mass="9690">MQESCGYFSSDFLEATSTLNDLKQLLRIHAPLFEFVELRNDEYVSIHGTFVPEEKFSLRNSTSAVLSYRRLQISGTVFRASSLGH</sequence>
<dbReference type="AlphaFoldDB" id="A0A0M3HWP2"/>
<evidence type="ECO:0000313" key="2">
    <source>
        <dbReference type="WBParaSite" id="ALUE_0000759601-mRNA-1"/>
    </source>
</evidence>
<protein>
    <submittedName>
        <fullName evidence="2">FTH domain-containing protein</fullName>
    </submittedName>
</protein>
<proteinExistence type="predicted"/>
<evidence type="ECO:0000313" key="1">
    <source>
        <dbReference type="Proteomes" id="UP000036681"/>
    </source>
</evidence>
<organism evidence="1 2">
    <name type="scientific">Ascaris lumbricoides</name>
    <name type="common">Giant roundworm</name>
    <dbReference type="NCBI Taxonomy" id="6252"/>
    <lineage>
        <taxon>Eukaryota</taxon>
        <taxon>Metazoa</taxon>
        <taxon>Ecdysozoa</taxon>
        <taxon>Nematoda</taxon>
        <taxon>Chromadorea</taxon>
        <taxon>Rhabditida</taxon>
        <taxon>Spirurina</taxon>
        <taxon>Ascaridomorpha</taxon>
        <taxon>Ascaridoidea</taxon>
        <taxon>Ascarididae</taxon>
        <taxon>Ascaris</taxon>
    </lineage>
</organism>
<dbReference type="Proteomes" id="UP000036681">
    <property type="component" value="Unplaced"/>
</dbReference>
<name>A0A0M3HWP2_ASCLU</name>
<accession>A0A0M3HWP2</accession>
<reference evidence="2" key="1">
    <citation type="submission" date="2017-02" db="UniProtKB">
        <authorList>
            <consortium name="WormBaseParasite"/>
        </authorList>
    </citation>
    <scope>IDENTIFICATION</scope>
</reference>